<dbReference type="GO" id="GO:0016301">
    <property type="term" value="F:kinase activity"/>
    <property type="evidence" value="ECO:0007669"/>
    <property type="project" value="UniProtKB-KW"/>
</dbReference>
<feature type="compositionally biased region" description="Low complexity" evidence="1">
    <location>
        <begin position="772"/>
        <end position="786"/>
    </location>
</feature>
<dbReference type="KEGG" id="hoh:Hoch_0120"/>
<feature type="compositionally biased region" description="Basic and acidic residues" evidence="1">
    <location>
        <begin position="379"/>
        <end position="399"/>
    </location>
</feature>
<feature type="compositionally biased region" description="Basic and acidic residues" evidence="1">
    <location>
        <begin position="310"/>
        <end position="319"/>
    </location>
</feature>
<feature type="compositionally biased region" description="Low complexity" evidence="1">
    <location>
        <begin position="350"/>
        <end position="375"/>
    </location>
</feature>
<dbReference type="HOGENOM" id="CLU_311183_0_0_7"/>
<gene>
    <name evidence="2" type="ordered locus">Hoch_0120</name>
</gene>
<feature type="compositionally biased region" description="Low complexity" evidence="1">
    <location>
        <begin position="321"/>
        <end position="342"/>
    </location>
</feature>
<feature type="region of interest" description="Disordered" evidence="1">
    <location>
        <begin position="853"/>
        <end position="877"/>
    </location>
</feature>
<keyword evidence="2" id="KW-0418">Kinase</keyword>
<dbReference type="Pfam" id="PF03993">
    <property type="entry name" value="DUF349"/>
    <property type="match status" value="3"/>
</dbReference>
<proteinExistence type="predicted"/>
<dbReference type="AlphaFoldDB" id="D0LGL5"/>
<dbReference type="InterPro" id="IPR007139">
    <property type="entry name" value="DUF349"/>
</dbReference>
<evidence type="ECO:0000256" key="1">
    <source>
        <dbReference type="SAM" id="MobiDB-lite"/>
    </source>
</evidence>
<sequence length="944" mass="102996">MGLTDLFRPKYRHSDADKRVEAIREMGLDEAALLARIAREDRVAEVRRIAIDKLEEPSLLAEISADESDSALREHTRSRAAALWISAACSASGAAVAEAAIAGLVRLGDQRALAEIAAKAEADSVRDAAMGEISEQRAFADLARNSSAHVGTRRAALAQIRDDDTLRAIATDEQRKDLAILAVERIAADEALDAVAGKAKNKAARTRARKILSERAAERAEAEAAAEVEVGNRAAEPAPPLVETEISEDKRRHAERVQLLQQISALVGGTTDWEAAAEELGELEQRWQALGTPDDAQRTRFDKARRQILSRRDAQRDEAAEAAAPAAAPVAEAPAPAPAEATGEAEGDEVVASAAEAADAAPAAAEQPGDEAAAPMAQDRAKGEAARESDEARSARRIEDQNKFSELVAELEGLAADAKIKLIDRTLQRAEKALKKLDLATSDEIKALRKRYDDARRAAFVKLKELREAEDWERWANVPRQEALIAKVKALLASDEVQKLGAQLKELQQEWKTIGPVPRNKSQELWDQFKSACDEVYQQVKQQRSQVNEEMQANLARKEALCERVEVLAESSDWDATAEEIKKLQSEWKAIGPVPRKQSNAVWKRFRGACDRFFERRKPHLEKRLAEQTQNLAKKIAMCEEAERLAESIEWKETAARLRDLQREWREVGLVPRKDAGAINKRFRAACDTFFKRRENRFEAERQAHARLVEGLRATLRAIIDGAPLPASEPDAAAEGELAEGELAAAAAEGDAGEAQADAAEAADAGEDAAADADTAADAGETAAAASPSERLLQVREQVRELSLSAADEKSFYELCDRAARACLEREPEAFRGTELDPATSRQRKHKLCARAEELAPAQQGEDAGAKQASTPEEMAERLRAALAQNALSTSLASSTDGRSTAETIADLELSWLRLGPVLGDEGKDLEQRFRAACERARQAVGQS</sequence>
<dbReference type="STRING" id="502025.Hoch_0120"/>
<dbReference type="eggNOG" id="COG5107">
    <property type="taxonomic scope" value="Bacteria"/>
</dbReference>
<feature type="region of interest" description="Disordered" evidence="1">
    <location>
        <begin position="310"/>
        <end position="399"/>
    </location>
</feature>
<dbReference type="Proteomes" id="UP000001880">
    <property type="component" value="Chromosome"/>
</dbReference>
<evidence type="ECO:0000313" key="3">
    <source>
        <dbReference type="Proteomes" id="UP000001880"/>
    </source>
</evidence>
<keyword evidence="3" id="KW-1185">Reference proteome</keyword>
<feature type="region of interest" description="Disordered" evidence="1">
    <location>
        <begin position="746"/>
        <end position="789"/>
    </location>
</feature>
<feature type="region of interest" description="Disordered" evidence="1">
    <location>
        <begin position="225"/>
        <end position="249"/>
    </location>
</feature>
<dbReference type="EMBL" id="CP001804">
    <property type="protein sequence ID" value="ACY12761.1"/>
    <property type="molecule type" value="Genomic_DNA"/>
</dbReference>
<dbReference type="RefSeq" id="WP_012825388.1">
    <property type="nucleotide sequence ID" value="NC_013440.1"/>
</dbReference>
<reference evidence="2 3" key="1">
    <citation type="journal article" date="2010" name="Stand. Genomic Sci.">
        <title>Complete genome sequence of Haliangium ochraceum type strain (SMP-2).</title>
        <authorList>
            <consortium name="US DOE Joint Genome Institute (JGI-PGF)"/>
            <person name="Ivanova N."/>
            <person name="Daum C."/>
            <person name="Lang E."/>
            <person name="Abt B."/>
            <person name="Kopitz M."/>
            <person name="Saunders E."/>
            <person name="Lapidus A."/>
            <person name="Lucas S."/>
            <person name="Glavina Del Rio T."/>
            <person name="Nolan M."/>
            <person name="Tice H."/>
            <person name="Copeland A."/>
            <person name="Cheng J.F."/>
            <person name="Chen F."/>
            <person name="Bruce D."/>
            <person name="Goodwin L."/>
            <person name="Pitluck S."/>
            <person name="Mavromatis K."/>
            <person name="Pati A."/>
            <person name="Mikhailova N."/>
            <person name="Chen A."/>
            <person name="Palaniappan K."/>
            <person name="Land M."/>
            <person name="Hauser L."/>
            <person name="Chang Y.J."/>
            <person name="Jeffries C.D."/>
            <person name="Detter J.C."/>
            <person name="Brettin T."/>
            <person name="Rohde M."/>
            <person name="Goker M."/>
            <person name="Bristow J."/>
            <person name="Markowitz V."/>
            <person name="Eisen J.A."/>
            <person name="Hugenholtz P."/>
            <person name="Kyrpides N.C."/>
            <person name="Klenk H.P."/>
        </authorList>
    </citation>
    <scope>NUCLEOTIDE SEQUENCE [LARGE SCALE GENOMIC DNA]</scope>
    <source>
        <strain evidence="3">DSM 14365 / CIP 107738 / JCM 11303 / AJ 13395 / SMP-2</strain>
    </source>
</reference>
<name>D0LGL5_HALO1</name>
<feature type="compositionally biased region" description="Low complexity" evidence="1">
    <location>
        <begin position="746"/>
        <end position="763"/>
    </location>
</feature>
<organism evidence="2 3">
    <name type="scientific">Haliangium ochraceum (strain DSM 14365 / JCM 11303 / SMP-2)</name>
    <dbReference type="NCBI Taxonomy" id="502025"/>
    <lineage>
        <taxon>Bacteria</taxon>
        <taxon>Pseudomonadati</taxon>
        <taxon>Myxococcota</taxon>
        <taxon>Polyangia</taxon>
        <taxon>Haliangiales</taxon>
        <taxon>Kofleriaceae</taxon>
        <taxon>Haliangium</taxon>
    </lineage>
</organism>
<accession>D0LGL5</accession>
<dbReference type="OrthoDB" id="5523335at2"/>
<feature type="compositionally biased region" description="Low complexity" evidence="1">
    <location>
        <begin position="225"/>
        <end position="236"/>
    </location>
</feature>
<evidence type="ECO:0000313" key="2">
    <source>
        <dbReference type="EMBL" id="ACY12761.1"/>
    </source>
</evidence>
<keyword evidence="2" id="KW-0808">Transferase</keyword>
<protein>
    <submittedName>
        <fullName evidence="2">Putative CheA signal transduction histidine kinase</fullName>
    </submittedName>
</protein>